<keyword evidence="3" id="KW-1185">Reference proteome</keyword>
<accession>A0A1Y2C4K8</accession>
<evidence type="ECO:0000313" key="2">
    <source>
        <dbReference type="EMBL" id="ORY41824.1"/>
    </source>
</evidence>
<protein>
    <submittedName>
        <fullName evidence="2">Uncharacterized protein</fullName>
    </submittedName>
</protein>
<evidence type="ECO:0000256" key="1">
    <source>
        <dbReference type="SAM" id="MobiDB-lite"/>
    </source>
</evidence>
<feature type="compositionally biased region" description="Polar residues" evidence="1">
    <location>
        <begin position="307"/>
        <end position="321"/>
    </location>
</feature>
<feature type="region of interest" description="Disordered" evidence="1">
    <location>
        <begin position="307"/>
        <end position="339"/>
    </location>
</feature>
<gene>
    <name evidence="2" type="ORF">BCR35DRAFT_356414</name>
</gene>
<dbReference type="InParanoid" id="A0A1Y2C4K8"/>
<dbReference type="AlphaFoldDB" id="A0A1Y2C4K8"/>
<feature type="compositionally biased region" description="Basic and acidic residues" evidence="1">
    <location>
        <begin position="138"/>
        <end position="150"/>
    </location>
</feature>
<organism evidence="2 3">
    <name type="scientific">Leucosporidium creatinivorum</name>
    <dbReference type="NCBI Taxonomy" id="106004"/>
    <lineage>
        <taxon>Eukaryota</taxon>
        <taxon>Fungi</taxon>
        <taxon>Dikarya</taxon>
        <taxon>Basidiomycota</taxon>
        <taxon>Pucciniomycotina</taxon>
        <taxon>Microbotryomycetes</taxon>
        <taxon>Leucosporidiales</taxon>
        <taxon>Leucosporidium</taxon>
    </lineage>
</organism>
<dbReference type="OrthoDB" id="2537863at2759"/>
<feature type="compositionally biased region" description="Low complexity" evidence="1">
    <location>
        <begin position="323"/>
        <end position="339"/>
    </location>
</feature>
<feature type="region of interest" description="Disordered" evidence="1">
    <location>
        <begin position="136"/>
        <end position="164"/>
    </location>
</feature>
<feature type="region of interest" description="Disordered" evidence="1">
    <location>
        <begin position="170"/>
        <end position="189"/>
    </location>
</feature>
<feature type="region of interest" description="Disordered" evidence="1">
    <location>
        <begin position="199"/>
        <end position="275"/>
    </location>
</feature>
<dbReference type="Proteomes" id="UP000193467">
    <property type="component" value="Unassembled WGS sequence"/>
</dbReference>
<comment type="caution">
    <text evidence="2">The sequence shown here is derived from an EMBL/GenBank/DDBJ whole genome shotgun (WGS) entry which is preliminary data.</text>
</comment>
<feature type="compositionally biased region" description="Low complexity" evidence="1">
    <location>
        <begin position="217"/>
        <end position="251"/>
    </location>
</feature>
<name>A0A1Y2C4K8_9BASI</name>
<dbReference type="EMBL" id="MCGR01000134">
    <property type="protein sequence ID" value="ORY41824.1"/>
    <property type="molecule type" value="Genomic_DNA"/>
</dbReference>
<sequence length="429" mass="45592">MPSNSEGGLQRSQRALSQAALSSSFTPLTSQYNDAGPASSATRRTGRARSSSTSDALAGLSDAAGGQGDASWPFDSTFTTRGFDAATDPFAALQLDSNEKFRFGGSKTVSKESKLSDEDGWWERLGARASRFGGWTEGEGRRWGCGENERGCAGYGRDGDVEDEEERFVPARLGTGAQSSRRMPAGSAERTKLALAVWHDQFEEGEDPHSDYDYFQPSSHSSSPFSTPSLSFTSLSMSNPSSPTSSRSLPLHSPPPSSPRGPQESKKFTSPGDQDLDDLAHSFLATQDRWGVFGLVEQFIEWPWSTPTNATPPSFSVTETPRSGPITPGSSLPPSSPISRAASSHSLALDMFAPVQLDEGAWTEYGELSAYSRARLASGVGSTAGWEGGERLMSSGDGDGVDGVRRKRQGAVREGLGALMDVVGVGSFV</sequence>
<feature type="region of interest" description="Disordered" evidence="1">
    <location>
        <begin position="1"/>
        <end position="78"/>
    </location>
</feature>
<proteinExistence type="predicted"/>
<feature type="compositionally biased region" description="Low complexity" evidence="1">
    <location>
        <begin position="9"/>
        <end position="24"/>
    </location>
</feature>
<reference evidence="2 3" key="1">
    <citation type="submission" date="2016-07" db="EMBL/GenBank/DDBJ databases">
        <title>Pervasive Adenine N6-methylation of Active Genes in Fungi.</title>
        <authorList>
            <consortium name="DOE Joint Genome Institute"/>
            <person name="Mondo S.J."/>
            <person name="Dannebaum R.O."/>
            <person name="Kuo R.C."/>
            <person name="Labutti K."/>
            <person name="Haridas S."/>
            <person name="Kuo A."/>
            <person name="Salamov A."/>
            <person name="Ahrendt S.R."/>
            <person name="Lipzen A."/>
            <person name="Sullivan W."/>
            <person name="Andreopoulos W.B."/>
            <person name="Clum A."/>
            <person name="Lindquist E."/>
            <person name="Daum C."/>
            <person name="Ramamoorthy G.K."/>
            <person name="Gryganskyi A."/>
            <person name="Culley D."/>
            <person name="Magnuson J.K."/>
            <person name="James T.Y."/>
            <person name="O'Malley M.A."/>
            <person name="Stajich J.E."/>
            <person name="Spatafora J.W."/>
            <person name="Visel A."/>
            <person name="Grigoriev I.V."/>
        </authorList>
    </citation>
    <scope>NUCLEOTIDE SEQUENCE [LARGE SCALE GENOMIC DNA]</scope>
    <source>
        <strain evidence="2 3">62-1032</strain>
    </source>
</reference>
<evidence type="ECO:0000313" key="3">
    <source>
        <dbReference type="Proteomes" id="UP000193467"/>
    </source>
</evidence>
<feature type="compositionally biased region" description="Low complexity" evidence="1">
    <location>
        <begin position="38"/>
        <end position="64"/>
    </location>
</feature>